<dbReference type="NCBIfam" id="NF007812">
    <property type="entry name" value="PRK10520.1"/>
    <property type="match status" value="1"/>
</dbReference>
<comment type="similarity">
    <text evidence="2">Belongs to the Rht family.</text>
</comment>
<dbReference type="AlphaFoldDB" id="A0A3Q0L3A2"/>
<evidence type="ECO:0000313" key="8">
    <source>
        <dbReference type="EMBL" id="AAO09612.1"/>
    </source>
</evidence>
<evidence type="ECO:0000256" key="3">
    <source>
        <dbReference type="ARBA" id="ARBA00022475"/>
    </source>
</evidence>
<keyword evidence="4 7" id="KW-0812">Transmembrane</keyword>
<evidence type="ECO:0000256" key="5">
    <source>
        <dbReference type="ARBA" id="ARBA00022989"/>
    </source>
</evidence>
<accession>A0A3Q0L3A2</accession>
<evidence type="ECO:0000256" key="4">
    <source>
        <dbReference type="ARBA" id="ARBA00022692"/>
    </source>
</evidence>
<feature type="transmembrane region" description="Helical" evidence="7">
    <location>
        <begin position="145"/>
        <end position="167"/>
    </location>
</feature>
<dbReference type="GO" id="GO:0042970">
    <property type="term" value="F:homoserine transmembrane transporter activity"/>
    <property type="evidence" value="ECO:0007669"/>
    <property type="project" value="TreeGrafter"/>
</dbReference>
<reference evidence="8 9" key="2">
    <citation type="journal article" date="2003" name="Infect. Immun.">
        <title>Characterization and pathogenic significance of Vibrio vulnificus antigens preferentially expressed in septicemic patients.</title>
        <authorList>
            <person name="Kim Y.R."/>
            <person name="Lee S.E."/>
            <person name="Kim C.M."/>
            <person name="Kim S.Y."/>
            <person name="Shin E.K."/>
            <person name="Shin D.H."/>
            <person name="Chung S.S."/>
            <person name="Choy H.E."/>
            <person name="Progulske-Fox A."/>
            <person name="Hillman J.D."/>
            <person name="Handfield M."/>
            <person name="Rhee J.H."/>
        </authorList>
    </citation>
    <scope>NUCLEOTIDE SEQUENCE [LARGE SCALE GENOMIC DNA]</scope>
    <source>
        <strain evidence="8 9">CMCP6</strain>
    </source>
</reference>
<dbReference type="GO" id="GO:0005886">
    <property type="term" value="C:plasma membrane"/>
    <property type="evidence" value="ECO:0007669"/>
    <property type="project" value="UniProtKB-SubCell"/>
</dbReference>
<feature type="transmembrane region" description="Helical" evidence="7">
    <location>
        <begin position="6"/>
        <end position="30"/>
    </location>
</feature>
<keyword evidence="3" id="KW-1003">Cell membrane</keyword>
<protein>
    <submittedName>
        <fullName evidence="8">Threonine efflux protein</fullName>
    </submittedName>
</protein>
<evidence type="ECO:0000313" key="9">
    <source>
        <dbReference type="Proteomes" id="UP000002275"/>
    </source>
</evidence>
<evidence type="ECO:0000256" key="1">
    <source>
        <dbReference type="ARBA" id="ARBA00004651"/>
    </source>
</evidence>
<feature type="transmembrane region" description="Helical" evidence="7">
    <location>
        <begin position="187"/>
        <end position="205"/>
    </location>
</feature>
<dbReference type="PANTHER" id="PTHR30086">
    <property type="entry name" value="ARGININE EXPORTER PROTEIN ARGO"/>
    <property type="match status" value="1"/>
</dbReference>
<keyword evidence="6 7" id="KW-0472">Membrane</keyword>
<feature type="transmembrane region" description="Helical" evidence="7">
    <location>
        <begin position="42"/>
        <end position="65"/>
    </location>
</feature>
<dbReference type="EMBL" id="AE016795">
    <property type="protein sequence ID" value="AAO09612.1"/>
    <property type="molecule type" value="Genomic_DNA"/>
</dbReference>
<evidence type="ECO:0000256" key="7">
    <source>
        <dbReference type="SAM" id="Phobius"/>
    </source>
</evidence>
<dbReference type="InterPro" id="IPR001123">
    <property type="entry name" value="LeuE-type"/>
</dbReference>
<gene>
    <name evidence="8" type="ordered locus">VV1_1138</name>
</gene>
<feature type="transmembrane region" description="Helical" evidence="7">
    <location>
        <begin position="118"/>
        <end position="139"/>
    </location>
</feature>
<comment type="subcellular location">
    <subcellularLocation>
        <location evidence="1">Cell membrane</location>
        <topology evidence="1">Multi-pass membrane protein</topology>
    </subcellularLocation>
</comment>
<evidence type="ECO:0000256" key="2">
    <source>
        <dbReference type="ARBA" id="ARBA00007928"/>
    </source>
</evidence>
<proteinExistence type="inferred from homology"/>
<organism evidence="8 9">
    <name type="scientific">Vibrio vulnificus (strain CMCP6)</name>
    <dbReference type="NCBI Taxonomy" id="216895"/>
    <lineage>
        <taxon>Bacteria</taxon>
        <taxon>Pseudomonadati</taxon>
        <taxon>Pseudomonadota</taxon>
        <taxon>Gammaproteobacteria</taxon>
        <taxon>Vibrionales</taxon>
        <taxon>Vibrionaceae</taxon>
        <taxon>Vibrio</taxon>
    </lineage>
</organism>
<dbReference type="Proteomes" id="UP000002275">
    <property type="component" value="Chromosome I"/>
</dbReference>
<dbReference type="PANTHER" id="PTHR30086:SF14">
    <property type="entry name" value="HOMOSERINE_HOMOSERINE LACTONE EFFLUX PROTEIN"/>
    <property type="match status" value="1"/>
</dbReference>
<dbReference type="PIRSF" id="PIRSF006324">
    <property type="entry name" value="LeuE"/>
    <property type="match status" value="1"/>
</dbReference>
<sequence>MQMDTHVWLAYVVTAIVFSLAPGSGTVNSISNGLSYGTRKSLASIVGLQIGLAVHIVLVGAGIGALVAQSATAFTVIKWVGAVYLVWLGIQKWRDTSSLATASQQHAISSTALLRKAVLINLTNPKSIVFLVALFPQFIDPSQDQVTQLAVLGITTVVIDAFVMLGYTTLASQLGRFIRSEKVMGKINKVFGSMFMGCGALLAAAKS</sequence>
<dbReference type="KEGG" id="vvu:VV1_1138"/>
<dbReference type="Pfam" id="PF01810">
    <property type="entry name" value="LysE"/>
    <property type="match status" value="1"/>
</dbReference>
<evidence type="ECO:0000256" key="6">
    <source>
        <dbReference type="ARBA" id="ARBA00023136"/>
    </source>
</evidence>
<keyword evidence="5 7" id="KW-1133">Transmembrane helix</keyword>
<reference evidence="8 9" key="3">
    <citation type="journal article" date="2011" name="Mol. Syst. Biol.">
        <title>Integrative genome-scale metabolic analysis of Vibrio vulnificus for drug targeting and discovery.</title>
        <authorList>
            <person name="Kim H.U."/>
            <person name="Kim S.Y."/>
            <person name="Jeong H."/>
            <person name="Kim T.Y."/>
            <person name="Kim J.J."/>
            <person name="Choy H.E."/>
            <person name="Yi K.Y."/>
            <person name="Rhee J.H."/>
            <person name="Lee S.Y."/>
        </authorList>
    </citation>
    <scope>NUCLEOTIDE SEQUENCE [LARGE SCALE GENOMIC DNA]</scope>
    <source>
        <strain evidence="8 9">CMCP6</strain>
    </source>
</reference>
<name>A0A3Q0L3A2_VIBVU</name>
<reference evidence="9" key="1">
    <citation type="submission" date="2002-12" db="EMBL/GenBank/DDBJ databases">
        <title>Complete genome sequence of Vibrio vulnificus CMCP6.</title>
        <authorList>
            <person name="Rhee J.H."/>
            <person name="Kim S.Y."/>
            <person name="Chung S.S."/>
            <person name="Kim J.J."/>
            <person name="Moon Y.H."/>
            <person name="Jeong H."/>
            <person name="Choy H.E."/>
        </authorList>
    </citation>
    <scope>NUCLEOTIDE SEQUENCE [LARGE SCALE GENOMIC DNA]</scope>
    <source>
        <strain evidence="9">CMCP6</strain>
    </source>
</reference>